<dbReference type="InterPro" id="IPR033482">
    <property type="entry name" value="EMSY"/>
</dbReference>
<dbReference type="AlphaFoldDB" id="A0A7R8WQF2"/>
<dbReference type="Gene3D" id="1.10.1240.40">
    <property type="entry name" value="ENT domain"/>
    <property type="match status" value="1"/>
</dbReference>
<dbReference type="PROSITE" id="PS51138">
    <property type="entry name" value="ENT"/>
    <property type="match status" value="1"/>
</dbReference>
<feature type="compositionally biased region" description="Pro residues" evidence="3">
    <location>
        <begin position="215"/>
        <end position="225"/>
    </location>
</feature>
<dbReference type="SUPFAM" id="SSF158639">
    <property type="entry name" value="ENT-like"/>
    <property type="match status" value="1"/>
</dbReference>
<dbReference type="InterPro" id="IPR036142">
    <property type="entry name" value="ENT_dom-like_sf"/>
</dbReference>
<dbReference type="GO" id="GO:0006355">
    <property type="term" value="P:regulation of DNA-templated transcription"/>
    <property type="evidence" value="ECO:0007669"/>
    <property type="project" value="InterPro"/>
</dbReference>
<gene>
    <name evidence="4" type="ORF">CTOB1V02_LOCUS11147</name>
</gene>
<feature type="compositionally biased region" description="Basic and acidic residues" evidence="3">
    <location>
        <begin position="199"/>
        <end position="211"/>
    </location>
</feature>
<dbReference type="GO" id="GO:0005654">
    <property type="term" value="C:nucleoplasm"/>
    <property type="evidence" value="ECO:0007669"/>
    <property type="project" value="TreeGrafter"/>
</dbReference>
<dbReference type="PANTHER" id="PTHR16500:SF3">
    <property type="entry name" value="BRCA2-INTERACTING TRANSCRIPTIONAL REPRESSOR EMSY"/>
    <property type="match status" value="1"/>
</dbReference>
<dbReference type="Pfam" id="PF03735">
    <property type="entry name" value="ENT"/>
    <property type="match status" value="1"/>
</dbReference>
<dbReference type="EMBL" id="OB666040">
    <property type="protein sequence ID" value="CAD7233324.1"/>
    <property type="molecule type" value="Genomic_DNA"/>
</dbReference>
<dbReference type="PANTHER" id="PTHR16500">
    <property type="entry name" value="BRCA2-INTERACTING TRANSCRIPTIONAL REPRESSOR EMSY"/>
    <property type="match status" value="1"/>
</dbReference>
<evidence type="ECO:0000313" key="4">
    <source>
        <dbReference type="EMBL" id="CAD7233324.1"/>
    </source>
</evidence>
<evidence type="ECO:0000256" key="1">
    <source>
        <dbReference type="ARBA" id="ARBA00004123"/>
    </source>
</evidence>
<dbReference type="SMART" id="SM01191">
    <property type="entry name" value="ENT"/>
    <property type="match status" value="1"/>
</dbReference>
<comment type="subcellular location">
    <subcellularLocation>
        <location evidence="1">Nucleus</location>
    </subcellularLocation>
</comment>
<organism evidence="4">
    <name type="scientific">Cyprideis torosa</name>
    <dbReference type="NCBI Taxonomy" id="163714"/>
    <lineage>
        <taxon>Eukaryota</taxon>
        <taxon>Metazoa</taxon>
        <taxon>Ecdysozoa</taxon>
        <taxon>Arthropoda</taxon>
        <taxon>Crustacea</taxon>
        <taxon>Oligostraca</taxon>
        <taxon>Ostracoda</taxon>
        <taxon>Podocopa</taxon>
        <taxon>Podocopida</taxon>
        <taxon>Cytherocopina</taxon>
        <taxon>Cytheroidea</taxon>
        <taxon>Cytherideidae</taxon>
        <taxon>Cyprideis</taxon>
    </lineage>
</organism>
<evidence type="ECO:0000256" key="3">
    <source>
        <dbReference type="SAM" id="MobiDB-lite"/>
    </source>
</evidence>
<keyword evidence="2" id="KW-0539">Nucleus</keyword>
<evidence type="ECO:0000256" key="2">
    <source>
        <dbReference type="ARBA" id="ARBA00023242"/>
    </source>
</evidence>
<sequence length="301" mass="33781">MIPEMVDMTGDECRRYLRSLELTAFGSLVSALRAQGAYTAERADLLERISVALFIPDERKRAEFRRVAYDEKLNTVAVKVFGIRSCDSWALEGRRLVPIPPRANPETIFTGLANAAANKMVLLNAKLPPIEESRTSKIPLPRHLPTDFSCFDDALAILDRRYEEVSEDVLEAARLLVPGYDPELDGVDEVKTEPNQASEEEKNSISEKVAEPESVVPPEPEPSLPPGNEAFEAFLRDHNESPSSRRTKREETMTMMVQPPLWRQAYLFLSFTWVTRHAPPPPPLTRSPGSPPPLKILDPPL</sequence>
<dbReference type="OrthoDB" id="10035579at2759"/>
<proteinExistence type="predicted"/>
<name>A0A7R8WQF2_9CRUS</name>
<reference evidence="4" key="1">
    <citation type="submission" date="2020-11" db="EMBL/GenBank/DDBJ databases">
        <authorList>
            <person name="Tran Van P."/>
        </authorList>
    </citation>
    <scope>NUCLEOTIDE SEQUENCE</scope>
</reference>
<dbReference type="InterPro" id="IPR005491">
    <property type="entry name" value="ENT_dom"/>
</dbReference>
<feature type="region of interest" description="Disordered" evidence="3">
    <location>
        <begin position="278"/>
        <end position="301"/>
    </location>
</feature>
<feature type="region of interest" description="Disordered" evidence="3">
    <location>
        <begin position="183"/>
        <end position="229"/>
    </location>
</feature>
<protein>
    <submittedName>
        <fullName evidence="4">Uncharacterized protein</fullName>
    </submittedName>
</protein>
<accession>A0A7R8WQF2</accession>